<dbReference type="GO" id="GO:0031640">
    <property type="term" value="P:killing of cells of another organism"/>
    <property type="evidence" value="ECO:0007669"/>
    <property type="project" value="UniProtKB-KW"/>
</dbReference>
<evidence type="ECO:0000256" key="4">
    <source>
        <dbReference type="SAM" id="MobiDB-lite"/>
    </source>
</evidence>
<name>A0A8S5PIU5_9CAUD</name>
<dbReference type="Pfam" id="PF01551">
    <property type="entry name" value="Peptidase_M23"/>
    <property type="match status" value="1"/>
</dbReference>
<dbReference type="InterPro" id="IPR050570">
    <property type="entry name" value="Cell_wall_metabolism_enzyme"/>
</dbReference>
<dbReference type="EMBL" id="BK015427">
    <property type="protein sequence ID" value="DAE06108.1"/>
    <property type="molecule type" value="Genomic_DNA"/>
</dbReference>
<sequence>MLCWALCCLALCCAALALQPASANICRSEHPALALSFLNRQNPFYPHPTKGGKLKMSIAIRRNVRRAGAALMAAVVAAALCLNAAMPAHADDKQKELENKKNELQSELDQIRQQLKDVASDKAEAEQQKQLLVQEKNTIKGQINALNDQIDDISAQIVEKEQQITDKQAEIDQKQAEYDDRWAKYKEQVVSMQMLDQGGGIALLSTAENIYQLLTFDQVLQDISDANTQACEDLEQQGIELTNERTQLEEAKASLEADEEELQNQKSQLDSKTQELASNIQAQDASISAAAAQEQALEEAKSDKQAEFDKAADEYDAYLKSLIAQTQRNYANAPISCSLNFICPLPSYKYISCQYGSGGHKGVDFAAPGGTNIRAVASGVVTVSGWHYSYGNYVMIYHGTDDQGNTYATLYAHMNSTPPVSVGQNVSQGDVIGHVGTTGNSTGNHLHLELRVNGARTNPLNYVPH</sequence>
<dbReference type="SUPFAM" id="SSF51261">
    <property type="entry name" value="Duplicated hybrid motif"/>
    <property type="match status" value="1"/>
</dbReference>
<protein>
    <submittedName>
        <fullName evidence="6">Peptidase</fullName>
    </submittedName>
</protein>
<dbReference type="PANTHER" id="PTHR21666:SF270">
    <property type="entry name" value="MUREIN HYDROLASE ACTIVATOR ENVC"/>
    <property type="match status" value="1"/>
</dbReference>
<keyword evidence="3" id="KW-0175">Coiled coil</keyword>
<dbReference type="Gene3D" id="6.10.250.3150">
    <property type="match status" value="1"/>
</dbReference>
<keyword evidence="2" id="KW-0081">Bacteriolytic enzyme</keyword>
<dbReference type="InterPro" id="IPR011055">
    <property type="entry name" value="Dup_hybrid_motif"/>
</dbReference>
<evidence type="ECO:0000313" key="6">
    <source>
        <dbReference type="EMBL" id="DAE06108.1"/>
    </source>
</evidence>
<dbReference type="GO" id="GO:0004222">
    <property type="term" value="F:metalloendopeptidase activity"/>
    <property type="evidence" value="ECO:0007669"/>
    <property type="project" value="TreeGrafter"/>
</dbReference>
<dbReference type="GO" id="GO:0042742">
    <property type="term" value="P:defense response to bacterium"/>
    <property type="evidence" value="ECO:0007669"/>
    <property type="project" value="UniProtKB-KW"/>
</dbReference>
<feature type="domain" description="M23ase beta-sheet core" evidence="5">
    <location>
        <begin position="359"/>
        <end position="459"/>
    </location>
</feature>
<evidence type="ECO:0000259" key="5">
    <source>
        <dbReference type="Pfam" id="PF01551"/>
    </source>
</evidence>
<feature type="coiled-coil region" evidence="3">
    <location>
        <begin position="90"/>
        <end position="177"/>
    </location>
</feature>
<reference evidence="6" key="1">
    <citation type="journal article" date="2021" name="Proc. Natl. Acad. Sci. U.S.A.">
        <title>A Catalog of Tens of Thousands of Viruses from Human Metagenomes Reveals Hidden Associations with Chronic Diseases.</title>
        <authorList>
            <person name="Tisza M.J."/>
            <person name="Buck C.B."/>
        </authorList>
    </citation>
    <scope>NUCLEOTIDE SEQUENCE</scope>
    <source>
        <strain evidence="6">CtXQ92</strain>
    </source>
</reference>
<keyword evidence="1" id="KW-0929">Antimicrobial</keyword>
<accession>A0A8S5PIU5</accession>
<evidence type="ECO:0000256" key="3">
    <source>
        <dbReference type="SAM" id="Coils"/>
    </source>
</evidence>
<evidence type="ECO:0000256" key="2">
    <source>
        <dbReference type="ARBA" id="ARBA00022638"/>
    </source>
</evidence>
<dbReference type="InterPro" id="IPR016047">
    <property type="entry name" value="M23ase_b-sheet_dom"/>
</dbReference>
<evidence type="ECO:0000256" key="1">
    <source>
        <dbReference type="ARBA" id="ARBA00022529"/>
    </source>
</evidence>
<proteinExistence type="predicted"/>
<dbReference type="Gene3D" id="2.70.70.10">
    <property type="entry name" value="Glucose Permease (Domain IIA)"/>
    <property type="match status" value="1"/>
</dbReference>
<organism evidence="6">
    <name type="scientific">Siphoviridae sp. ctXQ92</name>
    <dbReference type="NCBI Taxonomy" id="2825543"/>
    <lineage>
        <taxon>Viruses</taxon>
        <taxon>Duplodnaviria</taxon>
        <taxon>Heunggongvirae</taxon>
        <taxon>Uroviricota</taxon>
        <taxon>Caudoviricetes</taxon>
    </lineage>
</organism>
<dbReference type="PANTHER" id="PTHR21666">
    <property type="entry name" value="PEPTIDASE-RELATED"/>
    <property type="match status" value="1"/>
</dbReference>
<feature type="region of interest" description="Disordered" evidence="4">
    <location>
        <begin position="253"/>
        <end position="274"/>
    </location>
</feature>
<dbReference type="CDD" id="cd12797">
    <property type="entry name" value="M23_peptidase"/>
    <property type="match status" value="1"/>
</dbReference>
<feature type="compositionally biased region" description="Polar residues" evidence="4">
    <location>
        <begin position="264"/>
        <end position="274"/>
    </location>
</feature>